<evidence type="ECO:0000259" key="5">
    <source>
        <dbReference type="PROSITE" id="PS51050"/>
    </source>
</evidence>
<evidence type="ECO:0000313" key="6">
    <source>
        <dbReference type="EMBL" id="KAK3775293.1"/>
    </source>
</evidence>
<evidence type="ECO:0000256" key="1">
    <source>
        <dbReference type="ARBA" id="ARBA00022723"/>
    </source>
</evidence>
<feature type="region of interest" description="Disordered" evidence="4">
    <location>
        <begin position="1"/>
        <end position="263"/>
    </location>
</feature>
<protein>
    <recommendedName>
        <fullName evidence="5">CW-type domain-containing protein</fullName>
    </recommendedName>
</protein>
<dbReference type="Proteomes" id="UP001283361">
    <property type="component" value="Unassembled WGS sequence"/>
</dbReference>
<feature type="compositionally biased region" description="Basic and acidic residues" evidence="4">
    <location>
        <begin position="1"/>
        <end position="32"/>
    </location>
</feature>
<reference evidence="6" key="1">
    <citation type="journal article" date="2023" name="G3 (Bethesda)">
        <title>A reference genome for the long-term kleptoplast-retaining sea slug Elysia crispata morphotype clarki.</title>
        <authorList>
            <person name="Eastman K.E."/>
            <person name="Pendleton A.L."/>
            <person name="Shaikh M.A."/>
            <person name="Suttiyut T."/>
            <person name="Ogas R."/>
            <person name="Tomko P."/>
            <person name="Gavelis G."/>
            <person name="Widhalm J.R."/>
            <person name="Wisecaver J.H."/>
        </authorList>
    </citation>
    <scope>NUCLEOTIDE SEQUENCE</scope>
    <source>
        <strain evidence="6">ECLA1</strain>
    </source>
</reference>
<keyword evidence="3" id="KW-0862">Zinc</keyword>
<feature type="domain" description="CW-type" evidence="5">
    <location>
        <begin position="1"/>
        <end position="38"/>
    </location>
</feature>
<dbReference type="Gene3D" id="3.30.40.100">
    <property type="match status" value="1"/>
</dbReference>
<keyword evidence="7" id="KW-1185">Reference proteome</keyword>
<dbReference type="InterPro" id="IPR011124">
    <property type="entry name" value="Znf_CW"/>
</dbReference>
<proteinExistence type="predicted"/>
<keyword evidence="2" id="KW-0863">Zinc-finger</keyword>
<comment type="caution">
    <text evidence="6">The sequence shown here is derived from an EMBL/GenBank/DDBJ whole genome shotgun (WGS) entry which is preliminary data.</text>
</comment>
<dbReference type="AlphaFoldDB" id="A0AAE0ZTZ8"/>
<evidence type="ECO:0000313" key="7">
    <source>
        <dbReference type="Proteomes" id="UP001283361"/>
    </source>
</evidence>
<dbReference type="GO" id="GO:0008270">
    <property type="term" value="F:zinc ion binding"/>
    <property type="evidence" value="ECO:0007669"/>
    <property type="project" value="UniProtKB-KW"/>
</dbReference>
<dbReference type="Pfam" id="PF07496">
    <property type="entry name" value="zf-CW"/>
    <property type="match status" value="1"/>
</dbReference>
<evidence type="ECO:0000256" key="4">
    <source>
        <dbReference type="SAM" id="MobiDB-lite"/>
    </source>
</evidence>
<evidence type="ECO:0000256" key="2">
    <source>
        <dbReference type="ARBA" id="ARBA00022771"/>
    </source>
</evidence>
<accession>A0AAE0ZTZ8</accession>
<evidence type="ECO:0000256" key="3">
    <source>
        <dbReference type="ARBA" id="ARBA00022833"/>
    </source>
</evidence>
<feature type="non-terminal residue" evidence="6">
    <location>
        <position position="1"/>
    </location>
</feature>
<dbReference type="PROSITE" id="PS51050">
    <property type="entry name" value="ZF_CW"/>
    <property type="match status" value="1"/>
</dbReference>
<keyword evidence="1" id="KW-0479">Metal-binding</keyword>
<sequence length="344" mass="38370">ERRLPDSIDPKTLPEKWYCKDNPDVTHNRCDIPQEPEDEDEAVCAGTRGRKRNRCDIPQEPEDEDEAVCAGTRGRKRKWKDVNQELEDEGGAEHFGKSQRQRNQKGDKRAVRKSIIKPSNKSFNKVLRTPKQLKKGSVLASSTKNDLPRFSPTQGSESEGTNDFAVIDLTQDEDGIEPDPRSPNTNSSSEPCVKVDDDQVSTGSDGGTEPSFPPFLSASNSNKSHQRRKLVNDGTDENDEETPNKERETTNVPVGEENGTRSVEGNVNFADIENAALSADVQNENEANQLHCNQCKQLQGDLNRLRENVYRLLLLLSSKHDLGDVSDVDQLLEEMLSSHSSDDS</sequence>
<organism evidence="6 7">
    <name type="scientific">Elysia crispata</name>
    <name type="common">lettuce slug</name>
    <dbReference type="NCBI Taxonomy" id="231223"/>
    <lineage>
        <taxon>Eukaryota</taxon>
        <taxon>Metazoa</taxon>
        <taxon>Spiralia</taxon>
        <taxon>Lophotrochozoa</taxon>
        <taxon>Mollusca</taxon>
        <taxon>Gastropoda</taxon>
        <taxon>Heterobranchia</taxon>
        <taxon>Euthyneura</taxon>
        <taxon>Panpulmonata</taxon>
        <taxon>Sacoglossa</taxon>
        <taxon>Placobranchoidea</taxon>
        <taxon>Plakobranchidae</taxon>
        <taxon>Elysia</taxon>
    </lineage>
</organism>
<feature type="compositionally biased region" description="Polar residues" evidence="4">
    <location>
        <begin position="139"/>
        <end position="161"/>
    </location>
</feature>
<gene>
    <name evidence="6" type="ORF">RRG08_030962</name>
</gene>
<name>A0AAE0ZTZ8_9GAST</name>
<dbReference type="EMBL" id="JAWDGP010003344">
    <property type="protein sequence ID" value="KAK3775293.1"/>
    <property type="molecule type" value="Genomic_DNA"/>
</dbReference>